<accession>A0AAN6F8L5</accession>
<dbReference type="SUPFAM" id="SSF57959">
    <property type="entry name" value="Leucine zipper domain"/>
    <property type="match status" value="1"/>
</dbReference>
<dbReference type="InterPro" id="IPR050936">
    <property type="entry name" value="AP-1-like"/>
</dbReference>
<dbReference type="EMBL" id="JASUXU010000103">
    <property type="protein sequence ID" value="KAK0306504.1"/>
    <property type="molecule type" value="Genomic_DNA"/>
</dbReference>
<dbReference type="PANTHER" id="PTHR40621:SF11">
    <property type="entry name" value="TRANSCRIPTION FACTOR KAPC-RELATED"/>
    <property type="match status" value="1"/>
</dbReference>
<evidence type="ECO:0000313" key="13">
    <source>
        <dbReference type="Proteomes" id="UP001168146"/>
    </source>
</evidence>
<comment type="similarity">
    <text evidence="3">Belongs to the bZIP family.</text>
</comment>
<evidence type="ECO:0000256" key="8">
    <source>
        <dbReference type="ARBA" id="ARBA00044067"/>
    </source>
</evidence>
<dbReference type="InterPro" id="IPR004827">
    <property type="entry name" value="bZIP"/>
</dbReference>
<keyword evidence="6" id="KW-0804">Transcription</keyword>
<comment type="caution">
    <text evidence="11">The sequence shown here is derived from an EMBL/GenBank/DDBJ whole genome shotgun (WGS) entry which is preliminary data.</text>
</comment>
<dbReference type="GO" id="GO:0001228">
    <property type="term" value="F:DNA-binding transcription activator activity, RNA polymerase II-specific"/>
    <property type="evidence" value="ECO:0007669"/>
    <property type="project" value="TreeGrafter"/>
</dbReference>
<feature type="region of interest" description="Disordered" evidence="9">
    <location>
        <begin position="23"/>
        <end position="164"/>
    </location>
</feature>
<evidence type="ECO:0000256" key="1">
    <source>
        <dbReference type="ARBA" id="ARBA00004049"/>
    </source>
</evidence>
<proteinExistence type="inferred from homology"/>
<gene>
    <name evidence="11" type="ORF">LTR82_016340</name>
    <name evidence="12" type="ORF">LTR91_007945</name>
</gene>
<dbReference type="PANTHER" id="PTHR40621">
    <property type="entry name" value="TRANSCRIPTION FACTOR KAPC-RELATED"/>
    <property type="match status" value="1"/>
</dbReference>
<dbReference type="AlphaFoldDB" id="A0AAN6F8L5"/>
<evidence type="ECO:0000256" key="9">
    <source>
        <dbReference type="SAM" id="MobiDB-lite"/>
    </source>
</evidence>
<comment type="function">
    <text evidence="1">Putative transcription factor.</text>
</comment>
<keyword evidence="7" id="KW-0539">Nucleus</keyword>
<feature type="compositionally biased region" description="Low complexity" evidence="9">
    <location>
        <begin position="68"/>
        <end position="78"/>
    </location>
</feature>
<sequence>MTATQIFTGSVVAAHGTALIGRYSQFPGTRPRNRAPKCATRASTPSLPGLSGVPADGTVDYDSTPEDASLLAAGASASVTSPYPQPPLAGAPGPEHPYSAIDSPSPNDNLDPNVAHQQHAPYAHMSGDSAGDDGSSPQGGKGKRELSTSKRAAQNRAAQRAFRQRKEGYIKKLEEQVKEFQNMEKNYRTLQSENFQLREYILNLQSRLLESSSDIPPAPAHIELPSSSSAPRTSRDSHPTGSPFQGQSGQQSLPRHGDRQDPLLHLQAAAAQAEGRPPHQSMYGLGGGADYSHKRLRTDGPGASSVDSKGGL</sequence>
<feature type="domain" description="BZIP" evidence="10">
    <location>
        <begin position="150"/>
        <end position="165"/>
    </location>
</feature>
<evidence type="ECO:0000256" key="7">
    <source>
        <dbReference type="ARBA" id="ARBA00023242"/>
    </source>
</evidence>
<organism evidence="11 13">
    <name type="scientific">Friedmanniomyces endolithicus</name>
    <dbReference type="NCBI Taxonomy" id="329885"/>
    <lineage>
        <taxon>Eukaryota</taxon>
        <taxon>Fungi</taxon>
        <taxon>Dikarya</taxon>
        <taxon>Ascomycota</taxon>
        <taxon>Pezizomycotina</taxon>
        <taxon>Dothideomycetes</taxon>
        <taxon>Dothideomycetidae</taxon>
        <taxon>Mycosphaerellales</taxon>
        <taxon>Teratosphaeriaceae</taxon>
        <taxon>Friedmanniomyces</taxon>
    </lineage>
</organism>
<dbReference type="EMBL" id="JAUJLE010000059">
    <property type="protein sequence ID" value="KAK0993590.1"/>
    <property type="molecule type" value="Genomic_DNA"/>
</dbReference>
<reference evidence="11" key="1">
    <citation type="submission" date="2021-12" db="EMBL/GenBank/DDBJ databases">
        <title>Black yeast isolated from Biological Soil Crust.</title>
        <authorList>
            <person name="Kurbessoian T."/>
        </authorList>
    </citation>
    <scope>NUCLEOTIDE SEQUENCE</scope>
    <source>
        <strain evidence="11">CCFEE 5208</strain>
    </source>
</reference>
<dbReference type="GO" id="GO:0090575">
    <property type="term" value="C:RNA polymerase II transcription regulator complex"/>
    <property type="evidence" value="ECO:0007669"/>
    <property type="project" value="TreeGrafter"/>
</dbReference>
<dbReference type="PROSITE" id="PS00036">
    <property type="entry name" value="BZIP_BASIC"/>
    <property type="match status" value="1"/>
</dbReference>
<dbReference type="Proteomes" id="UP001168146">
    <property type="component" value="Unassembled WGS sequence"/>
</dbReference>
<name>A0AAN6F8L5_9PEZI</name>
<dbReference type="Pfam" id="PF00170">
    <property type="entry name" value="bZIP_1"/>
    <property type="match status" value="1"/>
</dbReference>
<dbReference type="Gene3D" id="1.20.5.170">
    <property type="match status" value="1"/>
</dbReference>
<evidence type="ECO:0000313" key="11">
    <source>
        <dbReference type="EMBL" id="KAK0306504.1"/>
    </source>
</evidence>
<dbReference type="InterPro" id="IPR046347">
    <property type="entry name" value="bZIP_sf"/>
</dbReference>
<protein>
    <recommendedName>
        <fullName evidence="8">Putative transcription factor kapC</fullName>
    </recommendedName>
</protein>
<keyword evidence="4" id="KW-0805">Transcription regulation</keyword>
<dbReference type="SMART" id="SM00338">
    <property type="entry name" value="BRLZ"/>
    <property type="match status" value="1"/>
</dbReference>
<feature type="region of interest" description="Disordered" evidence="9">
    <location>
        <begin position="211"/>
        <end position="312"/>
    </location>
</feature>
<comment type="subcellular location">
    <subcellularLocation>
        <location evidence="2">Nucleus</location>
    </subcellularLocation>
</comment>
<evidence type="ECO:0000256" key="6">
    <source>
        <dbReference type="ARBA" id="ARBA00023163"/>
    </source>
</evidence>
<feature type="compositionally biased region" description="Low complexity" evidence="9">
    <location>
        <begin position="151"/>
        <end position="161"/>
    </location>
</feature>
<keyword evidence="14" id="KW-1185">Reference proteome</keyword>
<dbReference type="Proteomes" id="UP001175353">
    <property type="component" value="Unassembled WGS sequence"/>
</dbReference>
<evidence type="ECO:0000313" key="14">
    <source>
        <dbReference type="Proteomes" id="UP001175353"/>
    </source>
</evidence>
<evidence type="ECO:0000259" key="10">
    <source>
        <dbReference type="PROSITE" id="PS00036"/>
    </source>
</evidence>
<evidence type="ECO:0000256" key="4">
    <source>
        <dbReference type="ARBA" id="ARBA00023015"/>
    </source>
</evidence>
<evidence type="ECO:0000256" key="5">
    <source>
        <dbReference type="ARBA" id="ARBA00023125"/>
    </source>
</evidence>
<evidence type="ECO:0000256" key="2">
    <source>
        <dbReference type="ARBA" id="ARBA00004123"/>
    </source>
</evidence>
<reference evidence="12" key="2">
    <citation type="submission" date="2023-06" db="EMBL/GenBank/DDBJ databases">
        <title>Black Yeasts Isolated from many extreme environments.</title>
        <authorList>
            <person name="Coleine C."/>
            <person name="Stajich J.E."/>
            <person name="Selbmann L."/>
        </authorList>
    </citation>
    <scope>NUCLEOTIDE SEQUENCE</scope>
    <source>
        <strain evidence="12">CCFEE 5200</strain>
    </source>
</reference>
<evidence type="ECO:0000313" key="12">
    <source>
        <dbReference type="EMBL" id="KAK0993590.1"/>
    </source>
</evidence>
<dbReference type="GO" id="GO:0000976">
    <property type="term" value="F:transcription cis-regulatory region binding"/>
    <property type="evidence" value="ECO:0007669"/>
    <property type="project" value="InterPro"/>
</dbReference>
<keyword evidence="5" id="KW-0238">DNA-binding</keyword>
<feature type="compositionally biased region" description="Low complexity" evidence="9">
    <location>
        <begin position="126"/>
        <end position="138"/>
    </location>
</feature>
<evidence type="ECO:0000256" key="3">
    <source>
        <dbReference type="ARBA" id="ARBA00007163"/>
    </source>
</evidence>